<dbReference type="PANTHER" id="PTHR43323">
    <property type="entry name" value="3-HYDROXY-3-METHYLGLUTARYL COENZYME A SYNTHASE"/>
    <property type="match status" value="1"/>
</dbReference>
<evidence type="ECO:0000259" key="4">
    <source>
        <dbReference type="Pfam" id="PF08540"/>
    </source>
</evidence>
<evidence type="ECO:0000256" key="1">
    <source>
        <dbReference type="ARBA" id="ARBA00007061"/>
    </source>
</evidence>
<dbReference type="EMBL" id="JAGTUF010000001">
    <property type="protein sequence ID" value="MBR9970332.1"/>
    <property type="molecule type" value="Genomic_DNA"/>
</dbReference>
<feature type="domain" description="Hydroxymethylglutaryl-coenzyme A synthase C-terminal" evidence="4">
    <location>
        <begin position="277"/>
        <end position="372"/>
    </location>
</feature>
<reference evidence="5 6" key="1">
    <citation type="submission" date="2021-04" db="EMBL/GenBank/DDBJ databases">
        <title>Magnetospirillum sulfuroxidans sp. nov., a facultative chemolithoautotrophic sulfur-oxidizing alphaproteobacterium isolated from freshwater sediment and proposals for Paramagetospirillum gen. nov., and Magnetospirillaceae fam. nov.</title>
        <authorList>
            <person name="Koziaeva V."/>
            <person name="Geelhoed J.S."/>
            <person name="Sorokin D.Y."/>
            <person name="Grouzdev D.S."/>
        </authorList>
    </citation>
    <scope>NUCLEOTIDE SEQUENCE [LARGE SCALE GENOMIC DNA]</scope>
    <source>
        <strain evidence="5 6">J10</strain>
    </source>
</reference>
<comment type="caution">
    <text evidence="5">The sequence shown here is derived from an EMBL/GenBank/DDBJ whole genome shotgun (WGS) entry which is preliminary data.</text>
</comment>
<keyword evidence="2" id="KW-0808">Transferase</keyword>
<dbReference type="PANTHER" id="PTHR43323:SF2">
    <property type="entry name" value="HYDROXYMETHYLGLUTARYL-COA SYNTHASE"/>
    <property type="match status" value="1"/>
</dbReference>
<dbReference type="RefSeq" id="WP_211545835.1">
    <property type="nucleotide sequence ID" value="NZ_JAGTUF010000001.1"/>
</dbReference>
<dbReference type="Pfam" id="PF01154">
    <property type="entry name" value="HMG_CoA_synt_N"/>
    <property type="match status" value="1"/>
</dbReference>
<dbReference type="InterPro" id="IPR013528">
    <property type="entry name" value="HMG_CoA_synth_N"/>
</dbReference>
<comment type="similarity">
    <text evidence="1">Belongs to the thiolase-like superfamily. HMG-CoA synthase family.</text>
</comment>
<keyword evidence="6" id="KW-1185">Reference proteome</keyword>
<evidence type="ECO:0000256" key="2">
    <source>
        <dbReference type="ARBA" id="ARBA00022679"/>
    </source>
</evidence>
<evidence type="ECO:0000259" key="3">
    <source>
        <dbReference type="Pfam" id="PF01154"/>
    </source>
</evidence>
<gene>
    <name evidence="5" type="ORF">KEC16_01225</name>
</gene>
<dbReference type="InterPro" id="IPR016039">
    <property type="entry name" value="Thiolase-like"/>
</dbReference>
<dbReference type="InterPro" id="IPR013746">
    <property type="entry name" value="HMG_CoA_synt_C_dom"/>
</dbReference>
<feature type="domain" description="Hydroxymethylglutaryl-coenzyme A synthase N-terminal" evidence="3">
    <location>
        <begin position="3"/>
        <end position="177"/>
    </location>
</feature>
<sequence length="418" mass="45548">MSRDVGIEALHIYGGAACLDVRELCTHRGLDMPRFENLLMREKTVALPYEDPVTFAVNAAKPLVDSMTPAERARIEMVVTCTESGIDFGKSLSTYVHHHLGLAGNCRLFEIKQACYSGTAGLQMAVNFILSGTSPGAKALVITTDISRFALADAAAIQEWAYSEPSSGAGAVAMLISDIPHILRIDPGAYGNHGFEVMDTCRPGPDTEAGDADLSLMAYLDCAERAYKDYARRVDGADFRQSFAYLCFHTPFGGMIKGAHRHLMRKLYKAPAAEIDADFARRLSPSLTFGQRVGNTAGGSVFLGLAGMLEAAEISQPCRIGLFSYGSGCCSEFFSGTVTPDSQHRLRGLGLAASLDRRYRLSMDEYEVLLKGEHVVRFGTRDTRLDQRVIPAARDSFSGGNRLVLDEVAAYHRVYSWA</sequence>
<organism evidence="5 6">
    <name type="scientific">Magnetospirillum sulfuroxidans</name>
    <dbReference type="NCBI Taxonomy" id="611300"/>
    <lineage>
        <taxon>Bacteria</taxon>
        <taxon>Pseudomonadati</taxon>
        <taxon>Pseudomonadota</taxon>
        <taxon>Alphaproteobacteria</taxon>
        <taxon>Rhodospirillales</taxon>
        <taxon>Rhodospirillaceae</taxon>
        <taxon>Magnetospirillum</taxon>
    </lineage>
</organism>
<protein>
    <submittedName>
        <fullName evidence="5">Hydroxymethylglutaryl-CoA synthase family protein</fullName>
    </submittedName>
</protein>
<evidence type="ECO:0000313" key="6">
    <source>
        <dbReference type="Proteomes" id="UP000680714"/>
    </source>
</evidence>
<dbReference type="SUPFAM" id="SSF53901">
    <property type="entry name" value="Thiolase-like"/>
    <property type="match status" value="2"/>
</dbReference>
<accession>A0ABS5I853</accession>
<dbReference type="CDD" id="cd00827">
    <property type="entry name" value="init_cond_enzymes"/>
    <property type="match status" value="1"/>
</dbReference>
<dbReference type="Gene3D" id="3.40.47.10">
    <property type="match status" value="2"/>
</dbReference>
<dbReference type="Pfam" id="PF08540">
    <property type="entry name" value="HMG_CoA_synt_C"/>
    <property type="match status" value="1"/>
</dbReference>
<proteinExistence type="inferred from homology"/>
<dbReference type="Proteomes" id="UP000680714">
    <property type="component" value="Unassembled WGS sequence"/>
</dbReference>
<evidence type="ECO:0000313" key="5">
    <source>
        <dbReference type="EMBL" id="MBR9970332.1"/>
    </source>
</evidence>
<name>A0ABS5I853_9PROT</name>